<accession>A0AAD9KK76</accession>
<dbReference type="GO" id="GO:0016881">
    <property type="term" value="F:acid-amino acid ligase activity"/>
    <property type="evidence" value="ECO:0007669"/>
    <property type="project" value="TreeGrafter"/>
</dbReference>
<dbReference type="InterPro" id="IPR055377">
    <property type="entry name" value="GH3_M"/>
</dbReference>
<keyword evidence="5" id="KW-1185">Reference proteome</keyword>
<dbReference type="PROSITE" id="PS51257">
    <property type="entry name" value="PROKAR_LIPOPROTEIN"/>
    <property type="match status" value="1"/>
</dbReference>
<keyword evidence="1" id="KW-1133">Transmembrane helix</keyword>
<comment type="caution">
    <text evidence="4">The sequence shown here is derived from an EMBL/GenBank/DDBJ whole genome shotgun (WGS) entry which is preliminary data.</text>
</comment>
<evidence type="ECO:0000313" key="4">
    <source>
        <dbReference type="EMBL" id="KAK2172048.1"/>
    </source>
</evidence>
<dbReference type="Pfam" id="PF23571">
    <property type="entry name" value="GH3_M"/>
    <property type="match status" value="1"/>
</dbReference>
<dbReference type="Proteomes" id="UP001209878">
    <property type="component" value="Unassembled WGS sequence"/>
</dbReference>
<reference evidence="4" key="1">
    <citation type="journal article" date="2023" name="Mol. Biol. Evol.">
        <title>Third-Generation Sequencing Reveals the Adaptive Role of the Epigenome in Three Deep-Sea Polychaetes.</title>
        <authorList>
            <person name="Perez M."/>
            <person name="Aroh O."/>
            <person name="Sun Y."/>
            <person name="Lan Y."/>
            <person name="Juniper S.K."/>
            <person name="Young C.R."/>
            <person name="Angers B."/>
            <person name="Qian P.Y."/>
        </authorList>
    </citation>
    <scope>NUCLEOTIDE SEQUENCE</scope>
    <source>
        <strain evidence="4">R07B-5</strain>
    </source>
</reference>
<name>A0AAD9KK76_RIDPI</name>
<dbReference type="PANTHER" id="PTHR31901:SF9">
    <property type="entry name" value="GH3 DOMAIN-CONTAINING PROTEIN"/>
    <property type="match status" value="1"/>
</dbReference>
<feature type="transmembrane region" description="Helical" evidence="1">
    <location>
        <begin position="70"/>
        <end position="89"/>
    </location>
</feature>
<evidence type="ECO:0008006" key="6">
    <source>
        <dbReference type="Google" id="ProtNLM"/>
    </source>
</evidence>
<dbReference type="GO" id="GO:0005737">
    <property type="term" value="C:cytoplasm"/>
    <property type="evidence" value="ECO:0007669"/>
    <property type="project" value="TreeGrafter"/>
</dbReference>
<proteinExistence type="predicted"/>
<evidence type="ECO:0000313" key="5">
    <source>
        <dbReference type="Proteomes" id="UP001209878"/>
    </source>
</evidence>
<feature type="domain" description="GH3 C-terminal" evidence="3">
    <location>
        <begin position="500"/>
        <end position="619"/>
    </location>
</feature>
<dbReference type="AlphaFoldDB" id="A0AAD9KK76"/>
<protein>
    <recommendedName>
        <fullName evidence="6">GH3 auxin-responsive promoter</fullName>
    </recommendedName>
</protein>
<keyword evidence="1" id="KW-0472">Membrane</keyword>
<sequence length="631" mass="71735">MGARKELECVCLSVLSLVGAGCLGYDVWAADHGMGYRVVAGGVAVLLFAASGVLADIARQHPANSHTWRTLVLQYVLMTVLAAIGWRVYRKFVARSKRVRSVQEALLLRILRHNEDTVYGAEHAFSAVKTRRDFTETHPLVTYADVKPYFDRIKDGEQNVTTKDPVIFLALSSGTTGRNKVIPITPFMRGPAAYDAGPLMYYISKKKSRVHMQRVVVLSYKTRVQRSPCGLPMAPVSTHMSRYVPFVVSPQVSYEITNEQVALHVHAVFALSEPEVGHIESLMSTLVYSFWVFVEHNWRRLCDDIEVGQLSVMTDQEIISKLNEHLRPNPRRAAELRIHFRSNSWHGVAKRVWPRLYFVRMLSTGGCAHHAKALRNCHMSGVIQVSMLHAASEGFLGVNLSPDPDDFNYHAMITYGFMEFIPEAATQEEQPATLFAEQLQKGDSYEIVLTTPIGLYRYRTGDIVKVVDFLHQCPVYEFQYRTGQLLNLYWEKTPECVFYAAVERAVGELGGLTLVDYCATEDLFVADIEGTTSSVKHYVLMIELKRHDGNVIALLDSEKAKFDTTLCAIFEMYATFRHNGSIAPMRVVQLRPRSFERLKDKMTEHLQNQQYKVPRVLRNIEYLRFLLDQRL</sequence>
<evidence type="ECO:0000259" key="2">
    <source>
        <dbReference type="Pfam" id="PF23571"/>
    </source>
</evidence>
<feature type="transmembrane region" description="Helical" evidence="1">
    <location>
        <begin position="34"/>
        <end position="58"/>
    </location>
</feature>
<dbReference type="InterPro" id="IPR055378">
    <property type="entry name" value="GH3_C"/>
</dbReference>
<dbReference type="InterPro" id="IPR004993">
    <property type="entry name" value="GH3"/>
</dbReference>
<feature type="domain" description="GH3 middle" evidence="2">
    <location>
        <begin position="411"/>
        <end position="481"/>
    </location>
</feature>
<dbReference type="EMBL" id="JAODUO010000996">
    <property type="protein sequence ID" value="KAK2172048.1"/>
    <property type="molecule type" value="Genomic_DNA"/>
</dbReference>
<dbReference type="Pfam" id="PF23572">
    <property type="entry name" value="GH3_C"/>
    <property type="match status" value="1"/>
</dbReference>
<evidence type="ECO:0000259" key="3">
    <source>
        <dbReference type="Pfam" id="PF23572"/>
    </source>
</evidence>
<evidence type="ECO:0000256" key="1">
    <source>
        <dbReference type="SAM" id="Phobius"/>
    </source>
</evidence>
<gene>
    <name evidence="4" type="ORF">NP493_997g00019</name>
</gene>
<dbReference type="PANTHER" id="PTHR31901">
    <property type="entry name" value="GH3 DOMAIN-CONTAINING PROTEIN"/>
    <property type="match status" value="1"/>
</dbReference>
<dbReference type="Pfam" id="PF03321">
    <property type="entry name" value="GH3"/>
    <property type="match status" value="1"/>
</dbReference>
<keyword evidence="1" id="KW-0812">Transmembrane</keyword>
<organism evidence="4 5">
    <name type="scientific">Ridgeia piscesae</name>
    <name type="common">Tubeworm</name>
    <dbReference type="NCBI Taxonomy" id="27915"/>
    <lineage>
        <taxon>Eukaryota</taxon>
        <taxon>Metazoa</taxon>
        <taxon>Spiralia</taxon>
        <taxon>Lophotrochozoa</taxon>
        <taxon>Annelida</taxon>
        <taxon>Polychaeta</taxon>
        <taxon>Sedentaria</taxon>
        <taxon>Canalipalpata</taxon>
        <taxon>Sabellida</taxon>
        <taxon>Siboglinidae</taxon>
        <taxon>Ridgeia</taxon>
    </lineage>
</organism>